<dbReference type="STRING" id="86630.A0A367JV79"/>
<evidence type="ECO:0000313" key="11">
    <source>
        <dbReference type="EMBL" id="RCH93892.1"/>
    </source>
</evidence>
<dbReference type="Proteomes" id="UP000252139">
    <property type="component" value="Unassembled WGS sequence"/>
</dbReference>
<evidence type="ECO:0000256" key="5">
    <source>
        <dbReference type="ARBA" id="ARBA00022786"/>
    </source>
</evidence>
<dbReference type="Pfam" id="PF06337">
    <property type="entry name" value="DUSP"/>
    <property type="match status" value="1"/>
</dbReference>
<feature type="domain" description="DUSP" evidence="10">
    <location>
        <begin position="47"/>
        <end position="156"/>
    </location>
</feature>
<dbReference type="OrthoDB" id="292964at2759"/>
<accession>A0A367JV79</accession>
<keyword evidence="12" id="KW-1185">Reference proteome</keyword>
<dbReference type="GO" id="GO:0016579">
    <property type="term" value="P:protein deubiquitination"/>
    <property type="evidence" value="ECO:0007669"/>
    <property type="project" value="InterPro"/>
</dbReference>
<dbReference type="PROSITE" id="PS00973">
    <property type="entry name" value="USP_2"/>
    <property type="match status" value="1"/>
</dbReference>
<dbReference type="InterPro" id="IPR050185">
    <property type="entry name" value="Ub_carboxyl-term_hydrolase"/>
</dbReference>
<organism evidence="11 12">
    <name type="scientific">Rhizopus azygosporus</name>
    <name type="common">Rhizopus microsporus var. azygosporus</name>
    <dbReference type="NCBI Taxonomy" id="86630"/>
    <lineage>
        <taxon>Eukaryota</taxon>
        <taxon>Fungi</taxon>
        <taxon>Fungi incertae sedis</taxon>
        <taxon>Mucoromycota</taxon>
        <taxon>Mucoromycotina</taxon>
        <taxon>Mucoromycetes</taxon>
        <taxon>Mucorales</taxon>
        <taxon>Mucorineae</taxon>
        <taxon>Rhizopodaceae</taxon>
        <taxon>Rhizopus</taxon>
    </lineage>
</organism>
<dbReference type="InterPro" id="IPR028889">
    <property type="entry name" value="USP"/>
</dbReference>
<feature type="region of interest" description="Disordered" evidence="8">
    <location>
        <begin position="13"/>
        <end position="46"/>
    </location>
</feature>
<feature type="region of interest" description="Disordered" evidence="8">
    <location>
        <begin position="863"/>
        <end position="892"/>
    </location>
</feature>
<evidence type="ECO:0000256" key="2">
    <source>
        <dbReference type="ARBA" id="ARBA00009085"/>
    </source>
</evidence>
<dbReference type="SUPFAM" id="SSF54001">
    <property type="entry name" value="Cysteine proteinases"/>
    <property type="match status" value="1"/>
</dbReference>
<feature type="compositionally biased region" description="Basic and acidic residues" evidence="8">
    <location>
        <begin position="1146"/>
        <end position="1155"/>
    </location>
</feature>
<dbReference type="SUPFAM" id="SSF143791">
    <property type="entry name" value="DUSP-like"/>
    <property type="match status" value="1"/>
</dbReference>
<protein>
    <recommendedName>
        <fullName evidence="3">ubiquitinyl hydrolase 1</fullName>
        <ecNumber evidence="3">3.4.19.12</ecNumber>
    </recommendedName>
</protein>
<dbReference type="SMART" id="SM00695">
    <property type="entry name" value="DUSP"/>
    <property type="match status" value="1"/>
</dbReference>
<dbReference type="InterPro" id="IPR038765">
    <property type="entry name" value="Papain-like_cys_pep_sf"/>
</dbReference>
<proteinExistence type="inferred from homology"/>
<dbReference type="GO" id="GO:0006508">
    <property type="term" value="P:proteolysis"/>
    <property type="evidence" value="ECO:0007669"/>
    <property type="project" value="UniProtKB-KW"/>
</dbReference>
<dbReference type="PANTHER" id="PTHR21646">
    <property type="entry name" value="UBIQUITIN CARBOXYL-TERMINAL HYDROLASE"/>
    <property type="match status" value="1"/>
</dbReference>
<sequence>MLSMISVMLVETSHTMSDNETDKSPISTKRARESSMEEDVEERASKIDPKDQVKIITQLQQEHLSEGQTWYLISKNWFTRWRQYCSRLSSPQHDARKIGEQTNPGPINNQSILQANGKLVEGLKLNDTVFAVPEEAWKDLMEWYGSVTEPIERLMIKGTDGELTVELYPPHFKLFVITDSTSTQLTRCPQFTLSEASTVNDLVSTIKESLDLSQDAELQVWTLEDEPTTPIISSSVLQNASQIDTENGSANLSRSGQCNIAVAIKGDARFPSDVKQSDTSSVSSASSIFANGFNNLTTTSSASTPTSGPYSKFTRGVCGLQNLGNTCFMNSALQCLSNTSELTKWFLADNYKNELNRDNPLGMKGQVAEAYGELIEKLWSGHSHSFAPRDFKYTIGKFNSSFYGYQQHDTQELLAFLLDGLHEDLNRIIKKPYIELPDFDGMKDEEIAKKSWDYHRARNDSVIVDLFQGQFKSKLVCAECKNVSVTFDPFMYLSLPLPIKKKSKTTIVYVPYDPMKRMQRVVVTLSKDASIAHLQREVARMMSIEDPSTLLVVELFSHKIYKVFPQYEPVATIGSSDTIYVYQLPGPVPPAPKRKVKSYRFGKDDDDDNEDSTSEDDDQLIVFPVYCATVDKSEQATYTSPQQFGDPFVIGIPRKYCTNVDSLYRLLSQHVERYTHFKLFEEVNGDAEMEDEPPKYEAVVTNGHQQDMDIDEQQQQPIHTAAAVTAAGGKKTEPMSNLFTIKVFSGGHTYGRHTEDLLPCTHGLTPWTDLRERAEDEQKQREEYERQQIQPDVDGNDTEGLPEIENDDTEMEDSIVMSSSMQDEEEVENAAVNFYQNDTTATTYSPIINPATDNDTESILSNENNVGSKPESPVLDSFTTPPQLPNSYDTMRHKPTIPVKRKLTCPPNTIIRQGEGIVLEWTPKRAQQLFGESPFSSSNGVSGSGWEDIEELGDPEEAKAGPADAKNKQQITLADCLDEFTKEEELGEEDLWYCPKCKKHQMATKKFDLWRMPDVMVVHLKRFSHSRTWRDKIDAFIDFPVESLDLTDRVLSIDNKDALKEEDKLIYDLYAVDNHYGGLGGGHYTAYAQNFEDKNWYHFDDSHVSKVDVSDIKTSAAYLLFYKRRKPQNQVNERCVEDIIQETKEKQQAAEKQNETDNMMSDDQVLSAKEEDQDQALEANTITNRDELRQNNDDDDIVTD</sequence>
<evidence type="ECO:0000256" key="1">
    <source>
        <dbReference type="ARBA" id="ARBA00000707"/>
    </source>
</evidence>
<keyword evidence="5" id="KW-0833">Ubl conjugation pathway</keyword>
<evidence type="ECO:0000259" key="9">
    <source>
        <dbReference type="PROSITE" id="PS50235"/>
    </source>
</evidence>
<evidence type="ECO:0000256" key="4">
    <source>
        <dbReference type="ARBA" id="ARBA00022670"/>
    </source>
</evidence>
<feature type="compositionally biased region" description="Acidic residues" evidence="8">
    <location>
        <begin position="604"/>
        <end position="616"/>
    </location>
</feature>
<dbReference type="InterPro" id="IPR001394">
    <property type="entry name" value="Peptidase_C19_UCH"/>
</dbReference>
<dbReference type="InterPro" id="IPR035927">
    <property type="entry name" value="DUSP-like_sf"/>
</dbReference>
<dbReference type="GO" id="GO:0004843">
    <property type="term" value="F:cysteine-type deubiquitinase activity"/>
    <property type="evidence" value="ECO:0007669"/>
    <property type="project" value="UniProtKB-EC"/>
</dbReference>
<keyword evidence="6" id="KW-0378">Hydrolase</keyword>
<dbReference type="PROSITE" id="PS50235">
    <property type="entry name" value="USP_3"/>
    <property type="match status" value="1"/>
</dbReference>
<feature type="region of interest" description="Disordered" evidence="8">
    <location>
        <begin position="593"/>
        <end position="616"/>
    </location>
</feature>
<dbReference type="PANTHER" id="PTHR21646:SF24">
    <property type="entry name" value="UBIQUITIN CARBOXYL-TERMINAL HYDROLASE"/>
    <property type="match status" value="1"/>
</dbReference>
<evidence type="ECO:0000256" key="3">
    <source>
        <dbReference type="ARBA" id="ARBA00012759"/>
    </source>
</evidence>
<evidence type="ECO:0000259" key="10">
    <source>
        <dbReference type="PROSITE" id="PS51283"/>
    </source>
</evidence>
<dbReference type="PROSITE" id="PS51283">
    <property type="entry name" value="DUSP"/>
    <property type="match status" value="1"/>
</dbReference>
<keyword evidence="4" id="KW-0645">Protease</keyword>
<keyword evidence="7" id="KW-0788">Thiol protease</keyword>
<dbReference type="CDD" id="cd02674">
    <property type="entry name" value="Peptidase_C19R"/>
    <property type="match status" value="1"/>
</dbReference>
<reference evidence="11 12" key="1">
    <citation type="journal article" date="2018" name="G3 (Bethesda)">
        <title>Phylogenetic and Phylogenomic Definition of Rhizopus Species.</title>
        <authorList>
            <person name="Gryganskyi A.P."/>
            <person name="Golan J."/>
            <person name="Dolatabadi S."/>
            <person name="Mondo S."/>
            <person name="Robb S."/>
            <person name="Idnurm A."/>
            <person name="Muszewska A."/>
            <person name="Steczkiewicz K."/>
            <person name="Masonjones S."/>
            <person name="Liao H.L."/>
            <person name="Gajdeczka M.T."/>
            <person name="Anike F."/>
            <person name="Vuek A."/>
            <person name="Anishchenko I.M."/>
            <person name="Voigt K."/>
            <person name="de Hoog G.S."/>
            <person name="Smith M.E."/>
            <person name="Heitman J."/>
            <person name="Vilgalys R."/>
            <person name="Stajich J.E."/>
        </authorList>
    </citation>
    <scope>NUCLEOTIDE SEQUENCE [LARGE SCALE GENOMIC DNA]</scope>
    <source>
        <strain evidence="11 12">CBS 357.93</strain>
    </source>
</reference>
<feature type="compositionally biased region" description="Polar residues" evidence="8">
    <location>
        <begin position="877"/>
        <end position="889"/>
    </location>
</feature>
<evidence type="ECO:0000256" key="6">
    <source>
        <dbReference type="ARBA" id="ARBA00022801"/>
    </source>
</evidence>
<dbReference type="Gene3D" id="3.30.2230.10">
    <property type="entry name" value="DUSP-like"/>
    <property type="match status" value="1"/>
</dbReference>
<evidence type="ECO:0000256" key="7">
    <source>
        <dbReference type="ARBA" id="ARBA00022807"/>
    </source>
</evidence>
<dbReference type="EC" id="3.4.19.12" evidence="3"/>
<dbReference type="Gene3D" id="3.90.70.10">
    <property type="entry name" value="Cysteine proteinases"/>
    <property type="match status" value="2"/>
</dbReference>
<dbReference type="PROSITE" id="PS00972">
    <property type="entry name" value="USP_1"/>
    <property type="match status" value="1"/>
</dbReference>
<evidence type="ECO:0000313" key="12">
    <source>
        <dbReference type="Proteomes" id="UP000252139"/>
    </source>
</evidence>
<name>A0A367JV79_RHIAZ</name>
<dbReference type="Pfam" id="PF00443">
    <property type="entry name" value="UCH"/>
    <property type="match status" value="1"/>
</dbReference>
<dbReference type="AlphaFoldDB" id="A0A367JV79"/>
<dbReference type="EMBL" id="PJQL01000643">
    <property type="protein sequence ID" value="RCH93892.1"/>
    <property type="molecule type" value="Genomic_DNA"/>
</dbReference>
<comment type="similarity">
    <text evidence="2">Belongs to the peptidase C19 family.</text>
</comment>
<feature type="domain" description="USP" evidence="9">
    <location>
        <begin position="318"/>
        <end position="1125"/>
    </location>
</feature>
<comment type="caution">
    <text evidence="11">The sequence shown here is derived from an EMBL/GenBank/DDBJ whole genome shotgun (WGS) entry which is preliminary data.</text>
</comment>
<dbReference type="InterPro" id="IPR006615">
    <property type="entry name" value="Pept_C19_DUSP"/>
</dbReference>
<feature type="region of interest" description="Disordered" evidence="8">
    <location>
        <begin position="1146"/>
        <end position="1200"/>
    </location>
</feature>
<dbReference type="InterPro" id="IPR018200">
    <property type="entry name" value="USP_CS"/>
</dbReference>
<evidence type="ECO:0000256" key="8">
    <source>
        <dbReference type="SAM" id="MobiDB-lite"/>
    </source>
</evidence>
<gene>
    <name evidence="11" type="primary">UBP12_1</name>
    <name evidence="11" type="ORF">CU097_008045</name>
</gene>
<comment type="catalytic activity">
    <reaction evidence="1">
        <text>Thiol-dependent hydrolysis of ester, thioester, amide, peptide and isopeptide bonds formed by the C-terminal Gly of ubiquitin (a 76-residue protein attached to proteins as an intracellular targeting signal).</text>
        <dbReference type="EC" id="3.4.19.12"/>
    </reaction>
</comment>